<feature type="chain" id="PRO_5043986335" evidence="1">
    <location>
        <begin position="33"/>
        <end position="250"/>
    </location>
</feature>
<dbReference type="InterPro" id="IPR003343">
    <property type="entry name" value="Big_2"/>
</dbReference>
<organism evidence="3">
    <name type="scientific">Deinococcus sonorensis KR-87</name>
    <dbReference type="NCBI Taxonomy" id="694439"/>
    <lineage>
        <taxon>Bacteria</taxon>
        <taxon>Thermotogati</taxon>
        <taxon>Deinococcota</taxon>
        <taxon>Deinococci</taxon>
        <taxon>Deinococcales</taxon>
        <taxon>Deinococcaceae</taxon>
        <taxon>Deinococcus</taxon>
    </lineage>
</organism>
<accession>A0AAU7U5Y8</accession>
<dbReference type="SUPFAM" id="SSF49373">
    <property type="entry name" value="Invasin/intimin cell-adhesion fragments"/>
    <property type="match status" value="1"/>
</dbReference>
<proteinExistence type="predicted"/>
<evidence type="ECO:0000256" key="1">
    <source>
        <dbReference type="SAM" id="SignalP"/>
    </source>
</evidence>
<geneLocation type="plasmid" evidence="3">
    <name>pDson01</name>
</geneLocation>
<gene>
    <name evidence="3" type="ORF">ABOD76_03055</name>
</gene>
<keyword evidence="3" id="KW-0614">Plasmid</keyword>
<dbReference type="PROSITE" id="PS51257">
    <property type="entry name" value="PROKAR_LIPOPROTEIN"/>
    <property type="match status" value="1"/>
</dbReference>
<dbReference type="KEGG" id="dsc:ABOD76_03055"/>
<dbReference type="Gene3D" id="2.60.40.1080">
    <property type="match status" value="1"/>
</dbReference>
<evidence type="ECO:0000259" key="2">
    <source>
        <dbReference type="SMART" id="SM00635"/>
    </source>
</evidence>
<dbReference type="AlphaFoldDB" id="A0AAU7U5Y8"/>
<name>A0AAU7U5Y8_9DEIO</name>
<keyword evidence="1" id="KW-0732">Signal</keyword>
<dbReference type="EMBL" id="CP158297">
    <property type="protein sequence ID" value="XBV83680.1"/>
    <property type="molecule type" value="Genomic_DNA"/>
</dbReference>
<feature type="domain" description="BIG2" evidence="2">
    <location>
        <begin position="39"/>
        <end position="118"/>
    </location>
</feature>
<reference evidence="3" key="1">
    <citation type="submission" date="2024-06" db="EMBL/GenBank/DDBJ databases">
        <title>Draft Genome Sequence of Deinococcus sonorensis Type Strain KR-87, a Biofilm Producing Representative of the Genus Deinococcus.</title>
        <authorList>
            <person name="Boren L.S."/>
            <person name="Grosso R.A."/>
            <person name="Hugenberg-Cox A.N."/>
            <person name="Hill J.T.E."/>
            <person name="Albert C.M."/>
            <person name="Tuohy J.M."/>
        </authorList>
    </citation>
    <scope>NUCLEOTIDE SEQUENCE</scope>
    <source>
        <strain evidence="3">KR-87</strain>
        <plasmid evidence="3">pDson01</plasmid>
    </source>
</reference>
<feature type="signal peptide" evidence="1">
    <location>
        <begin position="1"/>
        <end position="32"/>
    </location>
</feature>
<dbReference type="Pfam" id="PF02368">
    <property type="entry name" value="Big_2"/>
    <property type="match status" value="1"/>
</dbReference>
<dbReference type="SMART" id="SM00635">
    <property type="entry name" value="BID_2"/>
    <property type="match status" value="1"/>
</dbReference>
<dbReference type="InterPro" id="IPR008964">
    <property type="entry name" value="Invasin/intimin_cell_adhesion"/>
</dbReference>
<dbReference type="RefSeq" id="WP_350241339.1">
    <property type="nucleotide sequence ID" value="NZ_CP158297.1"/>
</dbReference>
<evidence type="ECO:0000313" key="3">
    <source>
        <dbReference type="EMBL" id="XBV83680.1"/>
    </source>
</evidence>
<sequence length="250" mass="24175">MSKPHQPAPLPLTRTLVSVALLIGALSSCGGAGTPAAAGVGSITVSPATVTVPLGGTAGLSATTKDAQGHTLTNVTYAWKSSNEAVARVAGGTLTGLQEGRATVTASAGGVTPVAVNVTAPAAFDLSLSTDKLPVVTGAAASLNVNVTRRSGFTGAVTLTLQGLPAGASAAPITVAGDQTAATITVRAALSAAHSFPTGVTVAGTSGDQVVTKALTVTVRGPAGSVDPPLGRAAPASWISVAGTTTRPPW</sequence>
<protein>
    <submittedName>
        <fullName evidence="3">Ig-like domain-containing protein</fullName>
    </submittedName>
</protein>